<organism evidence="5 6">
    <name type="scientific">Rhizoclosmatium globosum</name>
    <dbReference type="NCBI Taxonomy" id="329046"/>
    <lineage>
        <taxon>Eukaryota</taxon>
        <taxon>Fungi</taxon>
        <taxon>Fungi incertae sedis</taxon>
        <taxon>Chytridiomycota</taxon>
        <taxon>Chytridiomycota incertae sedis</taxon>
        <taxon>Chytridiomycetes</taxon>
        <taxon>Chytridiales</taxon>
        <taxon>Chytriomycetaceae</taxon>
        <taxon>Rhizoclosmatium</taxon>
    </lineage>
</organism>
<evidence type="ECO:0000313" key="5">
    <source>
        <dbReference type="EMBL" id="ORY37940.1"/>
    </source>
</evidence>
<comment type="caution">
    <text evidence="5">The sequence shown here is derived from an EMBL/GenBank/DDBJ whole genome shotgun (WGS) entry which is preliminary data.</text>
</comment>
<proteinExistence type="predicted"/>
<dbReference type="PANTHER" id="PTHR24198">
    <property type="entry name" value="ANKYRIN REPEAT AND PROTEIN KINASE DOMAIN-CONTAINING PROTEIN"/>
    <property type="match status" value="1"/>
</dbReference>
<feature type="domain" description="F-box" evidence="4">
    <location>
        <begin position="135"/>
        <end position="184"/>
    </location>
</feature>
<dbReference type="Proteomes" id="UP000193642">
    <property type="component" value="Unassembled WGS sequence"/>
</dbReference>
<dbReference type="SUPFAM" id="SSF81383">
    <property type="entry name" value="F-box domain"/>
    <property type="match status" value="1"/>
</dbReference>
<dbReference type="InterPro" id="IPR001810">
    <property type="entry name" value="F-box_dom"/>
</dbReference>
<keyword evidence="1" id="KW-0677">Repeat</keyword>
<evidence type="ECO:0000259" key="4">
    <source>
        <dbReference type="PROSITE" id="PS50181"/>
    </source>
</evidence>
<dbReference type="PANTHER" id="PTHR24198:SF165">
    <property type="entry name" value="ANKYRIN REPEAT-CONTAINING PROTEIN-RELATED"/>
    <property type="match status" value="1"/>
</dbReference>
<dbReference type="SUPFAM" id="SSF48403">
    <property type="entry name" value="Ankyrin repeat"/>
    <property type="match status" value="1"/>
</dbReference>
<dbReference type="InterPro" id="IPR002110">
    <property type="entry name" value="Ankyrin_rpt"/>
</dbReference>
<sequence length="775" mass="86910">MKEFVRWLHDNWDEYRGRIEGTDYGIAAPRMNQDWDLFTGEEWLLANPILLPPIYVAGVASWINEESVILSTGGFEPSETEYFLCVQRNLLASFRRHCQGFYLRSGIPSSSNSLQPISYSPLNQPSYFKCNTISGAPFSNTPDDILLLIISFLDPSSVSKLEQSHPRFANLLRGPLGSSIWRGFCITNELVSVYPDGVLRSLHTPEMPMSCDWRRFWIDAAVSENVKNLKRIMGMADVLLERFSKERVNRESNDEEFEVSAGDDGGDNNGGQDGENYVTVLTDLLNDACFHNDEILVDVYVAEIAAIEDLETRKDILAGYLKQITDGNWTDRFKRFTQNHSEAFAEFTPDAVYGVAATVQSFDMLQFFLEKYENQGNLGEAMKQSTPEFASKIWSLVDAAPIDISLALSGSACFDPNLLERMLDKLPDKMTPELKEIIMKAMGRVCLNAQLRSLAIFLNKFPSWINEPCDHENTTLLGAAVSMKAYDIVHLLCKSGAKLIRNAKTVESILYEALVFNSNIKMTQILISYGANINDLWPEGAKRPTWPSRQGTVNSGSTLLHMAVVQKNLLALYFLVKEQGMFTNVPDSQGNTALHLAAGIIIDSHDVDRQGYEYPGAEYDLCILSSYLAELMKTERIAPRSDVTKFLVNYLLEFGYEWANGNVDTIFRLKVGYAGPSDFTVLFRYAPGHVWWDLKSDNIWKELQPDMVGTLCRHGYWIPPHPVQISQLLIALGADLTAVNKNGQTPLDIAINGGEGCKMNAKVLEAAMKELKESA</sequence>
<evidence type="ECO:0000256" key="3">
    <source>
        <dbReference type="SAM" id="MobiDB-lite"/>
    </source>
</evidence>
<reference evidence="5 6" key="1">
    <citation type="submission" date="2016-07" db="EMBL/GenBank/DDBJ databases">
        <title>Pervasive Adenine N6-methylation of Active Genes in Fungi.</title>
        <authorList>
            <consortium name="DOE Joint Genome Institute"/>
            <person name="Mondo S.J."/>
            <person name="Dannebaum R.O."/>
            <person name="Kuo R.C."/>
            <person name="Labutti K."/>
            <person name="Haridas S."/>
            <person name="Kuo A."/>
            <person name="Salamov A."/>
            <person name="Ahrendt S.R."/>
            <person name="Lipzen A."/>
            <person name="Sullivan W."/>
            <person name="Andreopoulos W.B."/>
            <person name="Clum A."/>
            <person name="Lindquist E."/>
            <person name="Daum C."/>
            <person name="Ramamoorthy G.K."/>
            <person name="Gryganskyi A."/>
            <person name="Culley D."/>
            <person name="Magnuson J.K."/>
            <person name="James T.Y."/>
            <person name="O'Malley M.A."/>
            <person name="Stajich J.E."/>
            <person name="Spatafora J.W."/>
            <person name="Visel A."/>
            <person name="Grigoriev I.V."/>
        </authorList>
    </citation>
    <scope>NUCLEOTIDE SEQUENCE [LARGE SCALE GENOMIC DNA]</scope>
    <source>
        <strain evidence="5 6">JEL800</strain>
    </source>
</reference>
<dbReference type="AlphaFoldDB" id="A0A1Y2BT55"/>
<dbReference type="Gene3D" id="1.25.40.20">
    <property type="entry name" value="Ankyrin repeat-containing domain"/>
    <property type="match status" value="2"/>
</dbReference>
<keyword evidence="2" id="KW-0040">ANK repeat</keyword>
<dbReference type="SMART" id="SM00248">
    <property type="entry name" value="ANK"/>
    <property type="match status" value="3"/>
</dbReference>
<evidence type="ECO:0000256" key="1">
    <source>
        <dbReference type="ARBA" id="ARBA00022737"/>
    </source>
</evidence>
<evidence type="ECO:0000256" key="2">
    <source>
        <dbReference type="ARBA" id="ARBA00023043"/>
    </source>
</evidence>
<feature type="region of interest" description="Disordered" evidence="3">
    <location>
        <begin position="251"/>
        <end position="273"/>
    </location>
</feature>
<dbReference type="EMBL" id="MCGO01000047">
    <property type="protein sequence ID" value="ORY37940.1"/>
    <property type="molecule type" value="Genomic_DNA"/>
</dbReference>
<accession>A0A1Y2BT55</accession>
<name>A0A1Y2BT55_9FUNG</name>
<dbReference type="PROSITE" id="PS50181">
    <property type="entry name" value="FBOX"/>
    <property type="match status" value="1"/>
</dbReference>
<dbReference type="OrthoDB" id="1577640at2759"/>
<protein>
    <submittedName>
        <fullName evidence="5">Ankyrin</fullName>
    </submittedName>
</protein>
<evidence type="ECO:0000313" key="6">
    <source>
        <dbReference type="Proteomes" id="UP000193642"/>
    </source>
</evidence>
<dbReference type="InterPro" id="IPR036770">
    <property type="entry name" value="Ankyrin_rpt-contain_sf"/>
</dbReference>
<gene>
    <name evidence="5" type="ORF">BCR33DRAFT_769519</name>
</gene>
<dbReference type="InterPro" id="IPR036047">
    <property type="entry name" value="F-box-like_dom_sf"/>
</dbReference>
<keyword evidence="6" id="KW-1185">Reference proteome</keyword>